<gene>
    <name evidence="3" type="ORF">ACFFGY_04065</name>
</gene>
<keyword evidence="2" id="KW-0732">Signal</keyword>
<comment type="caution">
    <text evidence="3">The sequence shown here is derived from an EMBL/GenBank/DDBJ whole genome shotgun (WGS) entry which is preliminary data.</text>
</comment>
<proteinExistence type="predicted"/>
<evidence type="ECO:0000256" key="1">
    <source>
        <dbReference type="SAM" id="MobiDB-lite"/>
    </source>
</evidence>
<feature type="chain" id="PRO_5046240744" description="Translation initiation factor IF-2" evidence="2">
    <location>
        <begin position="25"/>
        <end position="145"/>
    </location>
</feature>
<protein>
    <recommendedName>
        <fullName evidence="5">Translation initiation factor IF-2</fullName>
    </recommendedName>
</protein>
<name>A0ABV6JPZ3_9PROT</name>
<reference evidence="3 4" key="1">
    <citation type="submission" date="2024-09" db="EMBL/GenBank/DDBJ databases">
        <authorList>
            <person name="Sun Q."/>
            <person name="Mori K."/>
        </authorList>
    </citation>
    <scope>NUCLEOTIDE SEQUENCE [LARGE SCALE GENOMIC DNA]</scope>
    <source>
        <strain evidence="3 4">TBRC 5777</strain>
    </source>
</reference>
<sequence>MRTLLSLGTGLLLAGAVAAGTALAQTPPAAPVPPATAPATPPAPPPATPTEAPRPPGGPGVWGHGPVMGGPGMPGAGMQGPGMPGFHGPGGPHRWGPPPSRAASFRLERGDTEFRVRCAENESTEACVNAAATLLDRFNNVTPVR</sequence>
<feature type="compositionally biased region" description="Gly residues" evidence="1">
    <location>
        <begin position="59"/>
        <end position="93"/>
    </location>
</feature>
<keyword evidence="4" id="KW-1185">Reference proteome</keyword>
<accession>A0ABV6JPZ3</accession>
<evidence type="ECO:0000313" key="3">
    <source>
        <dbReference type="EMBL" id="MFC0407410.1"/>
    </source>
</evidence>
<evidence type="ECO:0008006" key="5">
    <source>
        <dbReference type="Google" id="ProtNLM"/>
    </source>
</evidence>
<feature type="compositionally biased region" description="Pro residues" evidence="1">
    <location>
        <begin position="28"/>
        <end position="58"/>
    </location>
</feature>
<feature type="region of interest" description="Disordered" evidence="1">
    <location>
        <begin position="27"/>
        <end position="104"/>
    </location>
</feature>
<feature type="signal peptide" evidence="2">
    <location>
        <begin position="1"/>
        <end position="24"/>
    </location>
</feature>
<dbReference type="RefSeq" id="WP_377043107.1">
    <property type="nucleotide sequence ID" value="NZ_JBHLUN010000002.1"/>
</dbReference>
<evidence type="ECO:0000313" key="4">
    <source>
        <dbReference type="Proteomes" id="UP001589865"/>
    </source>
</evidence>
<organism evidence="3 4">
    <name type="scientific">Roseomonas elaeocarpi</name>
    <dbReference type="NCBI Taxonomy" id="907779"/>
    <lineage>
        <taxon>Bacteria</taxon>
        <taxon>Pseudomonadati</taxon>
        <taxon>Pseudomonadota</taxon>
        <taxon>Alphaproteobacteria</taxon>
        <taxon>Acetobacterales</taxon>
        <taxon>Roseomonadaceae</taxon>
        <taxon>Roseomonas</taxon>
    </lineage>
</organism>
<dbReference type="Proteomes" id="UP001589865">
    <property type="component" value="Unassembled WGS sequence"/>
</dbReference>
<evidence type="ECO:0000256" key="2">
    <source>
        <dbReference type="SAM" id="SignalP"/>
    </source>
</evidence>
<dbReference type="EMBL" id="JBHLUN010000002">
    <property type="protein sequence ID" value="MFC0407410.1"/>
    <property type="molecule type" value="Genomic_DNA"/>
</dbReference>